<sequence length="450" mass="49724">MTISPSSPSSSGTRTPEQGLVRSPPPSIRSPTSSPITSITSRPPPAPPGNPLETAPSAPSQVYLNLLILEASLRSQYLHHLSRRRKFTFFLLLLFCWIAFFIHRIYGLGGSPYYYVSHLEWLGLLGGSVTATLYYATGLYQKTVVEPRRFVYTANRGLRGFNVKLVKAPLPTREWVTWWWNWYTFHPPPTLRNTPSASTRRPSTLGPKPRRPSASIRRPIPPVVEHRHTPPPSSAAMGRPSLLTPHVEEATEDDPDDEVEEYLPGGLHLKLVILPKRFSADFREGWELYRTEYWDRENEARVIRRRDASNWRPWSRKPKPKPKVGDSPDPPSAPPSSMASPAGRVRRGSIASERRSPSVSSRAGTPEPEAVAGVGVGAGTGTGTPTGKRRGSLVKRRPKDLSDSGTERRSESPVTDRSSEGAAGTTAKRKPWGKTKGNGRKSVVTGNENG</sequence>
<evidence type="ECO:0000313" key="4">
    <source>
        <dbReference type="Proteomes" id="UP001447188"/>
    </source>
</evidence>
<keyword evidence="2" id="KW-0472">Membrane</keyword>
<dbReference type="Proteomes" id="UP001447188">
    <property type="component" value="Unassembled WGS sequence"/>
</dbReference>
<feature type="region of interest" description="Disordered" evidence="1">
    <location>
        <begin position="1"/>
        <end position="54"/>
    </location>
</feature>
<keyword evidence="4" id="KW-1185">Reference proteome</keyword>
<feature type="transmembrane region" description="Helical" evidence="2">
    <location>
        <begin position="87"/>
        <end position="106"/>
    </location>
</feature>
<evidence type="ECO:0000313" key="3">
    <source>
        <dbReference type="EMBL" id="KAL0635088.1"/>
    </source>
</evidence>
<accession>A0ABR3GGV8</accession>
<feature type="region of interest" description="Disordered" evidence="1">
    <location>
        <begin position="311"/>
        <end position="450"/>
    </location>
</feature>
<name>A0ABR3GGV8_9PEZI</name>
<feature type="compositionally biased region" description="Low complexity" evidence="1">
    <location>
        <begin position="1"/>
        <end position="11"/>
    </location>
</feature>
<gene>
    <name evidence="3" type="primary">SPO7</name>
    <name evidence="3" type="ORF">Q9L58_006017</name>
</gene>
<evidence type="ECO:0000256" key="1">
    <source>
        <dbReference type="SAM" id="MobiDB-lite"/>
    </source>
</evidence>
<dbReference type="Pfam" id="PF03907">
    <property type="entry name" value="Spo7"/>
    <property type="match status" value="1"/>
</dbReference>
<organism evidence="3 4">
    <name type="scientific">Discina gigas</name>
    <dbReference type="NCBI Taxonomy" id="1032678"/>
    <lineage>
        <taxon>Eukaryota</taxon>
        <taxon>Fungi</taxon>
        <taxon>Dikarya</taxon>
        <taxon>Ascomycota</taxon>
        <taxon>Pezizomycotina</taxon>
        <taxon>Pezizomycetes</taxon>
        <taxon>Pezizales</taxon>
        <taxon>Discinaceae</taxon>
        <taxon>Discina</taxon>
    </lineage>
</organism>
<dbReference type="PANTHER" id="PTHR28249:SF1">
    <property type="entry name" value="SPORULATION-SPECIFIC PROTEIN SPO7"/>
    <property type="match status" value="1"/>
</dbReference>
<feature type="compositionally biased region" description="Gly residues" evidence="1">
    <location>
        <begin position="374"/>
        <end position="384"/>
    </location>
</feature>
<protein>
    <submittedName>
        <fullName evidence="3">Nem1-Spo7 phosphatase regulatory subunit</fullName>
    </submittedName>
</protein>
<reference evidence="3 4" key="1">
    <citation type="submission" date="2024-02" db="EMBL/GenBank/DDBJ databases">
        <title>Discinaceae phylogenomics.</title>
        <authorList>
            <person name="Dirks A.C."/>
            <person name="James T.Y."/>
        </authorList>
    </citation>
    <scope>NUCLEOTIDE SEQUENCE [LARGE SCALE GENOMIC DNA]</scope>
    <source>
        <strain evidence="3 4">ACD0624</strain>
    </source>
</reference>
<feature type="region of interest" description="Disordered" evidence="1">
    <location>
        <begin position="193"/>
        <end position="240"/>
    </location>
</feature>
<evidence type="ECO:0000256" key="2">
    <source>
        <dbReference type="SAM" id="Phobius"/>
    </source>
</evidence>
<feature type="compositionally biased region" description="Basic and acidic residues" evidence="1">
    <location>
        <begin position="399"/>
        <end position="411"/>
    </location>
</feature>
<keyword evidence="2" id="KW-1133">Transmembrane helix</keyword>
<feature type="compositionally biased region" description="Polar residues" evidence="1">
    <location>
        <begin position="193"/>
        <end position="202"/>
    </location>
</feature>
<dbReference type="PANTHER" id="PTHR28249">
    <property type="entry name" value="SPORULATION-SPECIFIC PROTEIN SPO7"/>
    <property type="match status" value="1"/>
</dbReference>
<feature type="transmembrane region" description="Helical" evidence="2">
    <location>
        <begin position="121"/>
        <end position="140"/>
    </location>
</feature>
<feature type="compositionally biased region" description="Basic residues" evidence="1">
    <location>
        <begin position="387"/>
        <end position="398"/>
    </location>
</feature>
<dbReference type="EMBL" id="JBBBZM010000078">
    <property type="protein sequence ID" value="KAL0635088.1"/>
    <property type="molecule type" value="Genomic_DNA"/>
</dbReference>
<proteinExistence type="predicted"/>
<comment type="caution">
    <text evidence="3">The sequence shown here is derived from an EMBL/GenBank/DDBJ whole genome shotgun (WGS) entry which is preliminary data.</text>
</comment>
<dbReference type="InterPro" id="IPR005605">
    <property type="entry name" value="Spo7"/>
</dbReference>
<feature type="compositionally biased region" description="Low complexity" evidence="1">
    <location>
        <begin position="29"/>
        <end position="41"/>
    </location>
</feature>
<feature type="compositionally biased region" description="Basic residues" evidence="1">
    <location>
        <begin position="427"/>
        <end position="439"/>
    </location>
</feature>
<keyword evidence="2" id="KW-0812">Transmembrane</keyword>